<dbReference type="PIRSF" id="PIRSF012293">
    <property type="entry name" value="EutA"/>
    <property type="match status" value="1"/>
</dbReference>
<comment type="caution">
    <text evidence="1">The sequence shown here is derived from an EMBL/GenBank/DDBJ whole genome shotgun (WGS) entry which is preliminary data.</text>
</comment>
<dbReference type="InterPro" id="IPR043129">
    <property type="entry name" value="ATPase_NBD"/>
</dbReference>
<dbReference type="InterPro" id="IPR009377">
    <property type="entry name" value="EutA"/>
</dbReference>
<evidence type="ECO:0000313" key="1">
    <source>
        <dbReference type="EMBL" id="PTX64648.1"/>
    </source>
</evidence>
<dbReference type="PANTHER" id="PTHR32432:SF13">
    <property type="entry name" value="ETHANOLAMINE AMMONIA-LYASE REACTIVASE EUTA"/>
    <property type="match status" value="1"/>
</dbReference>
<evidence type="ECO:0000313" key="2">
    <source>
        <dbReference type="Proteomes" id="UP000244240"/>
    </source>
</evidence>
<keyword evidence="2" id="KW-1185">Reference proteome</keyword>
<reference evidence="1 2" key="1">
    <citation type="submission" date="2018-04" db="EMBL/GenBank/DDBJ databases">
        <title>Genomic Encyclopedia of Archaeal and Bacterial Type Strains, Phase II (KMG-II): from individual species to whole genera.</title>
        <authorList>
            <person name="Goeker M."/>
        </authorList>
    </citation>
    <scope>NUCLEOTIDE SEQUENCE [LARGE SCALE GENOMIC DNA]</scope>
    <source>
        <strain evidence="1 2">DSM 45787</strain>
    </source>
</reference>
<dbReference type="Pfam" id="PF06277">
    <property type="entry name" value="EutA"/>
    <property type="match status" value="1"/>
</dbReference>
<organism evidence="1 2">
    <name type="scientific">Melghirimyces profundicolus</name>
    <dbReference type="NCBI Taxonomy" id="1242148"/>
    <lineage>
        <taxon>Bacteria</taxon>
        <taxon>Bacillati</taxon>
        <taxon>Bacillota</taxon>
        <taxon>Bacilli</taxon>
        <taxon>Bacillales</taxon>
        <taxon>Thermoactinomycetaceae</taxon>
        <taxon>Melghirimyces</taxon>
    </lineage>
</organism>
<sequence length="518" mass="56503">MTFGKGAKLSFPCFDRGELGAFSFVLLKVVRTIQSLISKNGNEDRTQITSVGIDIGTSTTKMVISRLTLENLAGWAQVPRIEIVDKEVLYRSRIHPTPLIASDRVDIEKVLSIVSEEYCLAGIKPGEIDTGAVIITGETANKQNARDMVHRMAGEAGEFVVATAGPQLEGIIAGKGSGAWQRSKETGTTVANVDIGGGTANIAVFRGGELSGTCTLHIGGRLMKFEKGRVAHISRPLWTLMEAVGCTLRPGDMAEESKVRYLTRQMAKTLSNVLRGELEETDRLLLVGGPPDWNDRVEELMFSGGVGGCLRSPPGWSFRESINRHGDLGPVLAQDLLTFPGLRTWHWAEAGETIRATVSGAGMQTIEVSGSTIHADDVLPIKNLPVFKFRHHPAEELEKQVKRAIQQGTEMYDPNREGVPFALAMSDLPYMSFRDIRDLSRYLSEALHKEKPSGEPVVLIVDRDLAKVLGQTLSRENNGRPVLCIDQVKVEHGDYIDIGKLLGGRVVPVVVKTLAFST</sequence>
<dbReference type="AlphaFoldDB" id="A0A2T6C8J9"/>
<accession>A0A2T6C8J9</accession>
<name>A0A2T6C8J9_9BACL</name>
<gene>
    <name evidence="1" type="ORF">C8P63_102142</name>
</gene>
<dbReference type="Proteomes" id="UP000244240">
    <property type="component" value="Unassembled WGS sequence"/>
</dbReference>
<dbReference type="EMBL" id="QBKR01000002">
    <property type="protein sequence ID" value="PTX64648.1"/>
    <property type="molecule type" value="Genomic_DNA"/>
</dbReference>
<dbReference type="InterPro" id="IPR050696">
    <property type="entry name" value="FtsA/MreB"/>
</dbReference>
<dbReference type="PANTHER" id="PTHR32432">
    <property type="entry name" value="CELL DIVISION PROTEIN FTSA-RELATED"/>
    <property type="match status" value="1"/>
</dbReference>
<protein>
    <submittedName>
        <fullName evidence="1">Ethanolamine utilization protein EutA</fullName>
    </submittedName>
</protein>
<dbReference type="SUPFAM" id="SSF53067">
    <property type="entry name" value="Actin-like ATPase domain"/>
    <property type="match status" value="1"/>
</dbReference>
<proteinExistence type="predicted"/>
<dbReference type="OrthoDB" id="1542at2"/>